<sequence>MTWITWKPAYIVGGVSCFPISVGVGSEMEGVAISLFEPPRCMEPQVMGHRRIIRGKKNGPGLIYFSRLIDKHLQSCFTDTTRKLPAGKSLSCFDRQFCALLGEMRIDVVDVSTPFPFLRMRVRHYWLVKLTQIVCLAHTCGLRVHPDCAEVDSNEMSWET</sequence>
<dbReference type="AlphaFoldDB" id="A0A7S2GTM3"/>
<accession>A0A7S2GTM3</accession>
<dbReference type="EMBL" id="HBGS01053158">
    <property type="protein sequence ID" value="CAD9471545.1"/>
    <property type="molecule type" value="Transcribed_RNA"/>
</dbReference>
<reference evidence="1" key="1">
    <citation type="submission" date="2021-01" db="EMBL/GenBank/DDBJ databases">
        <authorList>
            <person name="Corre E."/>
            <person name="Pelletier E."/>
            <person name="Niang G."/>
            <person name="Scheremetjew M."/>
            <person name="Finn R."/>
            <person name="Kale V."/>
            <person name="Holt S."/>
            <person name="Cochrane G."/>
            <person name="Meng A."/>
            <person name="Brown T."/>
            <person name="Cohen L."/>
        </authorList>
    </citation>
    <scope>NUCLEOTIDE SEQUENCE</scope>
    <source>
        <strain evidence="1">CCMP1381</strain>
    </source>
</reference>
<organism evidence="1">
    <name type="scientific">Octactis speculum</name>
    <dbReference type="NCBI Taxonomy" id="3111310"/>
    <lineage>
        <taxon>Eukaryota</taxon>
        <taxon>Sar</taxon>
        <taxon>Stramenopiles</taxon>
        <taxon>Ochrophyta</taxon>
        <taxon>Dictyochophyceae</taxon>
        <taxon>Dictyochales</taxon>
        <taxon>Dictyochaceae</taxon>
        <taxon>Octactis</taxon>
    </lineage>
</organism>
<evidence type="ECO:0000313" key="1">
    <source>
        <dbReference type="EMBL" id="CAD9471545.1"/>
    </source>
</evidence>
<protein>
    <submittedName>
        <fullName evidence="1">Uncharacterized protein</fullName>
    </submittedName>
</protein>
<gene>
    <name evidence="1" type="ORF">DSPE1174_LOCUS27421</name>
</gene>
<name>A0A7S2GTM3_9STRA</name>
<proteinExistence type="predicted"/>